<evidence type="ECO:0000313" key="1">
    <source>
        <dbReference type="EMBL" id="KAK4528319.1"/>
    </source>
</evidence>
<dbReference type="AlphaFoldDB" id="A0AAV9ILT2"/>
<gene>
    <name evidence="1" type="ORF">GAYE_SCF54G6258</name>
</gene>
<comment type="caution">
    <text evidence="1">The sequence shown here is derived from an EMBL/GenBank/DDBJ whole genome shotgun (WGS) entry which is preliminary data.</text>
</comment>
<keyword evidence="2" id="KW-1185">Reference proteome</keyword>
<reference evidence="1 2" key="1">
    <citation type="submission" date="2022-07" db="EMBL/GenBank/DDBJ databases">
        <title>Genome-wide signatures of adaptation to extreme environments.</title>
        <authorList>
            <person name="Cho C.H."/>
            <person name="Yoon H.S."/>
        </authorList>
    </citation>
    <scope>NUCLEOTIDE SEQUENCE [LARGE SCALE GENOMIC DNA]</scope>
    <source>
        <strain evidence="1 2">108.79 E11</strain>
    </source>
</reference>
<organism evidence="1 2">
    <name type="scientific">Galdieria yellowstonensis</name>
    <dbReference type="NCBI Taxonomy" id="3028027"/>
    <lineage>
        <taxon>Eukaryota</taxon>
        <taxon>Rhodophyta</taxon>
        <taxon>Bangiophyceae</taxon>
        <taxon>Galdieriales</taxon>
        <taxon>Galdieriaceae</taxon>
        <taxon>Galdieria</taxon>
    </lineage>
</organism>
<proteinExistence type="predicted"/>
<evidence type="ECO:0000313" key="2">
    <source>
        <dbReference type="Proteomes" id="UP001300502"/>
    </source>
</evidence>
<protein>
    <submittedName>
        <fullName evidence="1">Uncharacterized protein</fullName>
    </submittedName>
</protein>
<dbReference type="EMBL" id="JANCYU010000062">
    <property type="protein sequence ID" value="KAK4528319.1"/>
    <property type="molecule type" value="Genomic_DNA"/>
</dbReference>
<sequence>MAYSRLALSFHLTSTLQSRVVYTFEAKLSCQTRNTFRGEGVLYVRPIFNPRSFLYQCKHIRRCGLVASVQHDESTKDDGLASFHWKKIFVPDGMKIDKKYANVWLEDVPNLSVESSETKVSEYLGETFKVGNEELSTRGASLKVASSLLLPKKFARSFPLKSSGSRISRVFLREDFINLWNALVDEQDTEELRILSSASGLGKSIYLYLIAVFARHFGIPVQYIGNTRDLFEHKERSIASTFAAMLLFMNLKILDELGPFYPRDPDYKHLRGLPMKHVIFYAHERGDLVLCDELRRNFMLMEPRNLLIIDEHNALWQKFGSDTKTWLPFFEFYADPVPHSTWECKFVIATSQLHQFKLPSGYEFSVQYVEPLSREEFAIWENLSDYPPILKDNSNEVIDLTGFVPRMIALLVNFANTFVDFSFGKLVTKFTNRVCQDMKKRQKAYIQSLKEEEKETFYNRLYKLFFDRETPSTTLFDSAYQDRGLLIPLHDESLQFYNSIARDILFESFSNYYFTKERLVEVSNKFKEARRECRGGGAYFEQLFLYLCYQFRPDIEVYSRASHRTIHLNSNVRWLRFDGKKFMPQRSKVNFSCWIKFGANYPQLDYAYVDMTDGSWMLYLIQVSVSSFPVHNRDSARLELLFEKTGGTVPLASLLNSFFDGPFEVSPVYNDRKKIMDFEVTDSQGISFRDRISILYVTPLTREDAKADSAPEFVEFLTFDNFPGYMKSYIDVGQKVRSRRSLPSRRSVKRIKSEET</sequence>
<accession>A0AAV9ILT2</accession>
<dbReference type="Proteomes" id="UP001300502">
    <property type="component" value="Unassembled WGS sequence"/>
</dbReference>
<name>A0AAV9ILT2_9RHOD</name>